<evidence type="ECO:0000256" key="2">
    <source>
        <dbReference type="ARBA" id="ARBA00022777"/>
    </source>
</evidence>
<keyword evidence="7" id="KW-1185">Reference proteome</keyword>
<evidence type="ECO:0000256" key="4">
    <source>
        <dbReference type="SAM" id="Phobius"/>
    </source>
</evidence>
<name>A0A3N2C4Q2_9MICO</name>
<dbReference type="InterPro" id="IPR036890">
    <property type="entry name" value="HATPase_C_sf"/>
</dbReference>
<accession>A0A3N2C4Q2</accession>
<comment type="caution">
    <text evidence="6">The sequence shown here is derived from an EMBL/GenBank/DDBJ whole genome shotgun (WGS) entry which is preliminary data.</text>
</comment>
<dbReference type="PANTHER" id="PTHR24421">
    <property type="entry name" value="NITRATE/NITRITE SENSOR PROTEIN NARX-RELATED"/>
    <property type="match status" value="1"/>
</dbReference>
<keyword evidence="4" id="KW-0472">Membrane</keyword>
<dbReference type="EMBL" id="RKHL01000001">
    <property type="protein sequence ID" value="ROR82476.1"/>
    <property type="molecule type" value="Genomic_DNA"/>
</dbReference>
<organism evidence="6 7">
    <name type="scientific">Plantibacter flavus</name>
    <dbReference type="NCBI Taxonomy" id="150123"/>
    <lineage>
        <taxon>Bacteria</taxon>
        <taxon>Bacillati</taxon>
        <taxon>Actinomycetota</taxon>
        <taxon>Actinomycetes</taxon>
        <taxon>Micrococcales</taxon>
        <taxon>Microbacteriaceae</taxon>
        <taxon>Plantibacter</taxon>
    </lineage>
</organism>
<dbReference type="SUPFAM" id="SSF55874">
    <property type="entry name" value="ATPase domain of HSP90 chaperone/DNA topoisomerase II/histidine kinase"/>
    <property type="match status" value="1"/>
</dbReference>
<dbReference type="GO" id="GO:0000160">
    <property type="term" value="P:phosphorelay signal transduction system"/>
    <property type="evidence" value="ECO:0007669"/>
    <property type="project" value="UniProtKB-KW"/>
</dbReference>
<keyword evidence="3" id="KW-0902">Two-component regulatory system</keyword>
<dbReference type="InterPro" id="IPR050482">
    <property type="entry name" value="Sensor_HK_TwoCompSys"/>
</dbReference>
<evidence type="ECO:0000256" key="3">
    <source>
        <dbReference type="ARBA" id="ARBA00023012"/>
    </source>
</evidence>
<dbReference type="InterPro" id="IPR003594">
    <property type="entry name" value="HATPase_dom"/>
</dbReference>
<dbReference type="AlphaFoldDB" id="A0A3N2C4Q2"/>
<evidence type="ECO:0000313" key="6">
    <source>
        <dbReference type="EMBL" id="ROR82476.1"/>
    </source>
</evidence>
<feature type="transmembrane region" description="Helical" evidence="4">
    <location>
        <begin position="36"/>
        <end position="54"/>
    </location>
</feature>
<keyword evidence="4" id="KW-0812">Transmembrane</keyword>
<evidence type="ECO:0000259" key="5">
    <source>
        <dbReference type="Pfam" id="PF02518"/>
    </source>
</evidence>
<keyword evidence="2 6" id="KW-0418">Kinase</keyword>
<gene>
    <name evidence="6" type="ORF">EDD42_2567</name>
</gene>
<feature type="transmembrane region" description="Helical" evidence="4">
    <location>
        <begin position="180"/>
        <end position="201"/>
    </location>
</feature>
<proteinExistence type="predicted"/>
<evidence type="ECO:0000313" key="7">
    <source>
        <dbReference type="Proteomes" id="UP000266915"/>
    </source>
</evidence>
<dbReference type="GO" id="GO:0016301">
    <property type="term" value="F:kinase activity"/>
    <property type="evidence" value="ECO:0007669"/>
    <property type="project" value="UniProtKB-KW"/>
</dbReference>
<protein>
    <submittedName>
        <fullName evidence="6">Signal transduction histidine kinase</fullName>
    </submittedName>
</protein>
<feature type="transmembrane region" description="Helical" evidence="4">
    <location>
        <begin position="147"/>
        <end position="164"/>
    </location>
</feature>
<feature type="domain" description="Histidine kinase/HSP90-like ATPase" evidence="5">
    <location>
        <begin position="328"/>
        <end position="410"/>
    </location>
</feature>
<dbReference type="Proteomes" id="UP000266915">
    <property type="component" value="Unassembled WGS sequence"/>
</dbReference>
<keyword evidence="1" id="KW-0808">Transferase</keyword>
<feature type="transmembrane region" description="Helical" evidence="4">
    <location>
        <begin position="97"/>
        <end position="113"/>
    </location>
</feature>
<feature type="transmembrane region" description="Helical" evidence="4">
    <location>
        <begin position="66"/>
        <end position="90"/>
    </location>
</feature>
<feature type="transmembrane region" description="Helical" evidence="4">
    <location>
        <begin position="125"/>
        <end position="142"/>
    </location>
</feature>
<dbReference type="RefSeq" id="WP_159453401.1">
    <property type="nucleotide sequence ID" value="NZ_FXAP01000004.1"/>
</dbReference>
<reference evidence="6 7" key="1">
    <citation type="submission" date="2018-11" db="EMBL/GenBank/DDBJ databases">
        <title>Sequencing the genomes of 1000 actinobacteria strains.</title>
        <authorList>
            <person name="Klenk H.-P."/>
        </authorList>
    </citation>
    <scope>NUCLEOTIDE SEQUENCE [LARGE SCALE GENOMIC DNA]</scope>
    <source>
        <strain evidence="6 7">DSM 14012</strain>
    </source>
</reference>
<keyword evidence="4" id="KW-1133">Transmembrane helix</keyword>
<dbReference type="Gene3D" id="3.30.565.10">
    <property type="entry name" value="Histidine kinase-like ATPase, C-terminal domain"/>
    <property type="match status" value="1"/>
</dbReference>
<dbReference type="Pfam" id="PF02518">
    <property type="entry name" value="HATPase_c"/>
    <property type="match status" value="1"/>
</dbReference>
<evidence type="ECO:0000256" key="1">
    <source>
        <dbReference type="ARBA" id="ARBA00022679"/>
    </source>
</evidence>
<sequence>MSPSFRAPTRHPAIPATTKDAQVQRRMLNTANFERLLGRSVAIIGLVFGLQTAFTTLGQGVQITGWFGVLYVSLVFGTMFGAIICCFFLWHHRIASGVFAAVFFVALLIWPAVNAQASADINQEPWIWYLCTIAVAFACIPLQLRGAIVYLVVTSVMYGVNRVIDADFAPASFEIGALDASYATIIGGLIVVLVGLFRVLAGRVDTARAAALATYDAAVKQHATEVERVEVDSIVHDSVLASLLAADRALTPKSEALAVMMARVAIEQLEGVGAPVTNEDEVTGLAELIERLRAAASMLGEPFSVTVEGASGRVLPVTVANAVYWATVQAMVNSVEHAGPGAARSLSIEGTVSGGVCVIVGDDGIGFCPAQVAEERLGLKVSIVERVAAVGGRSMVISRPGEGAVIRIEWSPEHGS</sequence>